<evidence type="ECO:0000313" key="1">
    <source>
        <dbReference type="EMBL" id="SAM65096.1"/>
    </source>
</evidence>
<dbReference type="Gene3D" id="2.40.40.20">
    <property type="match status" value="1"/>
</dbReference>
<dbReference type="Proteomes" id="UP000190837">
    <property type="component" value="Unassembled WGS sequence"/>
</dbReference>
<dbReference type="AlphaFoldDB" id="A0A1C3H4H1"/>
<proteinExistence type="predicted"/>
<dbReference type="GO" id="GO:0016491">
    <property type="term" value="F:oxidoreductase activity"/>
    <property type="evidence" value="ECO:0007669"/>
    <property type="project" value="UniProtKB-KW"/>
</dbReference>
<dbReference type="SUPFAM" id="SSF50692">
    <property type="entry name" value="ADC-like"/>
    <property type="match status" value="1"/>
</dbReference>
<gene>
    <name evidence="1" type="ORF">CHUV0807_1308</name>
</gene>
<reference evidence="2" key="1">
    <citation type="submission" date="2016-04" db="EMBL/GenBank/DDBJ databases">
        <authorList>
            <person name="Tagini F."/>
        </authorList>
    </citation>
    <scope>NUCLEOTIDE SEQUENCE [LARGE SCALE GENOMIC DNA]</scope>
    <source>
        <strain evidence="2">CHUV0807</strain>
    </source>
</reference>
<accession>A0A1C3H4H1</accession>
<keyword evidence="1" id="KW-0560">Oxidoreductase</keyword>
<evidence type="ECO:0000313" key="2">
    <source>
        <dbReference type="Proteomes" id="UP000190837"/>
    </source>
</evidence>
<protein>
    <submittedName>
        <fullName evidence="1">Trimethylamine-N-oxide reductase</fullName>
        <ecNumber evidence="1">1.6.6.9</ecNumber>
    </submittedName>
</protein>
<dbReference type="InterPro" id="IPR009010">
    <property type="entry name" value="Asp_de-COase-like_dom_sf"/>
</dbReference>
<dbReference type="EC" id="1.6.6.9" evidence="1"/>
<dbReference type="EMBL" id="FKLO01000048">
    <property type="protein sequence ID" value="SAM65096.1"/>
    <property type="molecule type" value="Genomic_DNA"/>
</dbReference>
<organism evidence="1 2">
    <name type="scientific">Cardiobacterium hominis</name>
    <dbReference type="NCBI Taxonomy" id="2718"/>
    <lineage>
        <taxon>Bacteria</taxon>
        <taxon>Pseudomonadati</taxon>
        <taxon>Pseudomonadota</taxon>
        <taxon>Gammaproteobacteria</taxon>
        <taxon>Cardiobacteriales</taxon>
        <taxon>Cardiobacteriaceae</taxon>
        <taxon>Cardiobacterium</taxon>
    </lineage>
</organism>
<sequence>MKCCTWFDNSPVISERIKKNIVALHEGAWYDPADGSPNALCKNGCGNVLAIDRGTSRLAQGNTGYTAVVNVEKYMGDAPTLTAFTPPQMAEI</sequence>
<name>A0A1C3H4H1_9GAMM</name>